<gene>
    <name evidence="8" type="primary">AlNc14C186G8326</name>
    <name evidence="8" type="ORF">ALNC14_093720</name>
</gene>
<feature type="domain" description="Tyrosine specific protein phosphatases" evidence="7">
    <location>
        <begin position="74"/>
        <end position="135"/>
    </location>
</feature>
<protein>
    <recommendedName>
        <fullName evidence="2">protein-tyrosine-phosphatase</fullName>
        <ecNumber evidence="2">3.1.3.48</ecNumber>
    </recommendedName>
</protein>
<dbReference type="EMBL" id="FR824231">
    <property type="protein sequence ID" value="CCA23229.1"/>
    <property type="molecule type" value="Genomic_DNA"/>
</dbReference>
<dbReference type="CDD" id="cd14498">
    <property type="entry name" value="DSP"/>
    <property type="match status" value="1"/>
</dbReference>
<feature type="region of interest" description="Disordered" evidence="5">
    <location>
        <begin position="196"/>
        <end position="230"/>
    </location>
</feature>
<comment type="similarity">
    <text evidence="1">Belongs to the protein-tyrosine phosphatase family. Non-receptor class dual specificity subfamily.</text>
</comment>
<keyword evidence="4" id="KW-0904">Protein phosphatase</keyword>
<dbReference type="PANTHER" id="PTHR10159:SF511">
    <property type="entry name" value="DUAL SPECIFICITY PROTEIN PHOSPHATASE 1"/>
    <property type="match status" value="1"/>
</dbReference>
<evidence type="ECO:0000256" key="3">
    <source>
        <dbReference type="ARBA" id="ARBA00022801"/>
    </source>
</evidence>
<dbReference type="PROSITE" id="PS50054">
    <property type="entry name" value="TYR_PHOSPHATASE_DUAL"/>
    <property type="match status" value="1"/>
</dbReference>
<dbReference type="PANTHER" id="PTHR10159">
    <property type="entry name" value="DUAL SPECIFICITY PROTEIN PHOSPHATASE"/>
    <property type="match status" value="1"/>
</dbReference>
<feature type="compositionally biased region" description="Basic residues" evidence="5">
    <location>
        <begin position="221"/>
        <end position="230"/>
    </location>
</feature>
<dbReference type="GO" id="GO:0043409">
    <property type="term" value="P:negative regulation of MAPK cascade"/>
    <property type="evidence" value="ECO:0007669"/>
    <property type="project" value="TreeGrafter"/>
</dbReference>
<keyword evidence="3" id="KW-0378">Hydrolase</keyword>
<proteinExistence type="inferred from homology"/>
<evidence type="ECO:0000256" key="5">
    <source>
        <dbReference type="SAM" id="MobiDB-lite"/>
    </source>
</evidence>
<sequence>MADFDMPSHIIDHVYLGSRQHARGYDMLKQLNITHILNVTPSRDTDPISGVPNFFEKKKLFIYRRCAIFDSKSEDLVPIIESSVEFIENAKHYGRILVHCNKGISRSVSLVVAYVIKYHGLSYDEALSLVKKKRPIASPNTTFLNQLRAYARRQQHQKSQSSSGVVKESSLIGPSIQISSEKNAILIGPKLPSELDASMPQACEPRHGTSAGPSPRQEPRVHKKHKKESN</sequence>
<reference evidence="8" key="2">
    <citation type="submission" date="2011-02" db="EMBL/GenBank/DDBJ databases">
        <authorList>
            <person name="MacLean D."/>
        </authorList>
    </citation>
    <scope>NUCLEOTIDE SEQUENCE</scope>
</reference>
<dbReference type="SMART" id="SM00195">
    <property type="entry name" value="DSPc"/>
    <property type="match status" value="1"/>
</dbReference>
<evidence type="ECO:0000259" key="6">
    <source>
        <dbReference type="PROSITE" id="PS50054"/>
    </source>
</evidence>
<dbReference type="EC" id="3.1.3.48" evidence="2"/>
<evidence type="ECO:0000259" key="7">
    <source>
        <dbReference type="PROSITE" id="PS50056"/>
    </source>
</evidence>
<dbReference type="Gene3D" id="3.90.190.10">
    <property type="entry name" value="Protein tyrosine phosphatase superfamily"/>
    <property type="match status" value="1"/>
</dbReference>
<dbReference type="InterPro" id="IPR000340">
    <property type="entry name" value="Dual-sp_phosphatase_cat-dom"/>
</dbReference>
<dbReference type="InterPro" id="IPR020422">
    <property type="entry name" value="TYR_PHOSPHATASE_DUAL_dom"/>
</dbReference>
<dbReference type="GO" id="GO:0017017">
    <property type="term" value="F:MAP kinase tyrosine/serine/threonine phosphatase activity"/>
    <property type="evidence" value="ECO:0007669"/>
    <property type="project" value="TreeGrafter"/>
</dbReference>
<dbReference type="GO" id="GO:0008330">
    <property type="term" value="F:protein tyrosine/threonine phosphatase activity"/>
    <property type="evidence" value="ECO:0007669"/>
    <property type="project" value="TreeGrafter"/>
</dbReference>
<dbReference type="HOGENOM" id="CLU_066781_0_0_1"/>
<evidence type="ECO:0000256" key="2">
    <source>
        <dbReference type="ARBA" id="ARBA00013064"/>
    </source>
</evidence>
<dbReference type="Pfam" id="PF00782">
    <property type="entry name" value="DSPc"/>
    <property type="match status" value="1"/>
</dbReference>
<dbReference type="SUPFAM" id="SSF52799">
    <property type="entry name" value="(Phosphotyrosine protein) phosphatases II"/>
    <property type="match status" value="1"/>
</dbReference>
<reference evidence="8" key="1">
    <citation type="journal article" date="2011" name="PLoS Biol.">
        <title>Gene gain and loss during evolution of obligate parasitism in the white rust pathogen of Arabidopsis thaliana.</title>
        <authorList>
            <person name="Kemen E."/>
            <person name="Gardiner A."/>
            <person name="Schultz-Larsen T."/>
            <person name="Kemen A.C."/>
            <person name="Balmuth A.L."/>
            <person name="Robert-Seilaniantz A."/>
            <person name="Bailey K."/>
            <person name="Holub E."/>
            <person name="Studholme D.J."/>
            <person name="Maclean D."/>
            <person name="Jones J.D."/>
        </authorList>
    </citation>
    <scope>NUCLEOTIDE SEQUENCE</scope>
</reference>
<dbReference type="InterPro" id="IPR029021">
    <property type="entry name" value="Prot-tyrosine_phosphatase-like"/>
</dbReference>
<dbReference type="PROSITE" id="PS50056">
    <property type="entry name" value="TYR_PHOSPHATASE_2"/>
    <property type="match status" value="1"/>
</dbReference>
<accession>F0WPI1</accession>
<dbReference type="AlphaFoldDB" id="F0WPI1"/>
<evidence type="ECO:0000256" key="4">
    <source>
        <dbReference type="ARBA" id="ARBA00022912"/>
    </source>
</evidence>
<dbReference type="InterPro" id="IPR000387">
    <property type="entry name" value="Tyr_Pase_dom"/>
</dbReference>
<evidence type="ECO:0000256" key="1">
    <source>
        <dbReference type="ARBA" id="ARBA00008601"/>
    </source>
</evidence>
<dbReference type="GO" id="GO:0033550">
    <property type="term" value="F:MAP kinase tyrosine phosphatase activity"/>
    <property type="evidence" value="ECO:0007669"/>
    <property type="project" value="TreeGrafter"/>
</dbReference>
<feature type="domain" description="Tyrosine-protein phosphatase" evidence="6">
    <location>
        <begin position="6"/>
        <end position="156"/>
    </location>
</feature>
<dbReference type="GO" id="GO:0005737">
    <property type="term" value="C:cytoplasm"/>
    <property type="evidence" value="ECO:0007669"/>
    <property type="project" value="TreeGrafter"/>
</dbReference>
<evidence type="ECO:0000313" key="8">
    <source>
        <dbReference type="EMBL" id="CCA23229.1"/>
    </source>
</evidence>
<name>F0WPI1_9STRA</name>
<organism evidence="8">
    <name type="scientific">Albugo laibachii Nc14</name>
    <dbReference type="NCBI Taxonomy" id="890382"/>
    <lineage>
        <taxon>Eukaryota</taxon>
        <taxon>Sar</taxon>
        <taxon>Stramenopiles</taxon>
        <taxon>Oomycota</taxon>
        <taxon>Peronosporomycetes</taxon>
        <taxon>Albuginales</taxon>
        <taxon>Albuginaceae</taxon>
        <taxon>Albugo</taxon>
    </lineage>
</organism>